<evidence type="ECO:0000256" key="2">
    <source>
        <dbReference type="SAM" id="MobiDB-lite"/>
    </source>
</evidence>
<evidence type="ECO:0000313" key="4">
    <source>
        <dbReference type="EMBL" id="ADI19439.1"/>
    </source>
</evidence>
<sequence length="185" mass="20333">MKCESCTKREATIEFTTVAGNEKTTSHLCPVCAAAFSQQQATEAEDQAQDKSAVKPTSVKKKKVNVVVGHLSKSEAKSTVCPDCEMTYDEFRKVGRLGCPSCYRAFAKPLKRLLKRIHGSDHHVGREPGMETLVSADPPPADTGIDQLDQLRTELAQAVEDEEYERAAQLRDQIAQLQVEDAPDA</sequence>
<proteinExistence type="predicted"/>
<feature type="coiled-coil region" evidence="1">
    <location>
        <begin position="145"/>
        <end position="180"/>
    </location>
</feature>
<keyword evidence="1" id="KW-0175">Coiled coil</keyword>
<feature type="region of interest" description="Disordered" evidence="2">
    <location>
        <begin position="121"/>
        <end position="140"/>
    </location>
</feature>
<dbReference type="SUPFAM" id="SSF46600">
    <property type="entry name" value="C-terminal UvrC-binding domain of UvrB"/>
    <property type="match status" value="1"/>
</dbReference>
<evidence type="ECO:0000259" key="3">
    <source>
        <dbReference type="PROSITE" id="PS50151"/>
    </source>
</evidence>
<dbReference type="PROSITE" id="PS50151">
    <property type="entry name" value="UVR"/>
    <property type="match status" value="1"/>
</dbReference>
<reference evidence="4" key="1">
    <citation type="journal article" date="2011" name="Environ. Microbiol.">
        <title>Time-series analyses of Monterey Bay coastal microbial picoplankton using a 'genome proxy' microarray.</title>
        <authorList>
            <person name="Rich V.I."/>
            <person name="Pham V.D."/>
            <person name="Eppley J."/>
            <person name="Shi Y."/>
            <person name="DeLong E.F."/>
        </authorList>
    </citation>
    <scope>NUCLEOTIDE SEQUENCE</scope>
</reference>
<dbReference type="GO" id="GO:1990170">
    <property type="term" value="P:stress response to cadmium ion"/>
    <property type="evidence" value="ECO:0007669"/>
    <property type="project" value="TreeGrafter"/>
</dbReference>
<dbReference type="PANTHER" id="PTHR38430">
    <property type="entry name" value="PROTEIN-ARGININE KINASE ACTIVATOR PROTEIN"/>
    <property type="match status" value="1"/>
</dbReference>
<feature type="domain" description="UVR" evidence="3">
    <location>
        <begin position="145"/>
        <end position="180"/>
    </location>
</feature>
<dbReference type="Gene3D" id="4.10.860.10">
    <property type="entry name" value="UVR domain"/>
    <property type="match status" value="1"/>
</dbReference>
<dbReference type="GO" id="GO:0005507">
    <property type="term" value="F:copper ion binding"/>
    <property type="evidence" value="ECO:0007669"/>
    <property type="project" value="TreeGrafter"/>
</dbReference>
<evidence type="ECO:0000256" key="1">
    <source>
        <dbReference type="SAM" id="Coils"/>
    </source>
</evidence>
<dbReference type="AlphaFoldDB" id="E0XYE8"/>
<dbReference type="GO" id="GO:1990169">
    <property type="term" value="P:stress response to copper ion"/>
    <property type="evidence" value="ECO:0007669"/>
    <property type="project" value="TreeGrafter"/>
</dbReference>
<accession>E0XYE8</accession>
<dbReference type="PIRSF" id="PIRSF015034">
    <property type="entry name" value="YacH"/>
    <property type="match status" value="1"/>
</dbReference>
<dbReference type="EMBL" id="GU474921">
    <property type="protein sequence ID" value="ADI19439.1"/>
    <property type="molecule type" value="Genomic_DNA"/>
</dbReference>
<dbReference type="PANTHER" id="PTHR38430:SF1">
    <property type="entry name" value="PROTEIN-ARGININE KINASE ACTIVATOR PROTEIN"/>
    <property type="match status" value="1"/>
</dbReference>
<dbReference type="InterPro" id="IPR036876">
    <property type="entry name" value="UVR_dom_sf"/>
</dbReference>
<protein>
    <submittedName>
        <fullName evidence="4">Uncharacterized protein with conserved cxxc pairs</fullName>
    </submittedName>
</protein>
<name>E0XYE8_9BACT</name>
<dbReference type="InterPro" id="IPR025542">
    <property type="entry name" value="YacH"/>
</dbReference>
<dbReference type="GO" id="GO:0046870">
    <property type="term" value="F:cadmium ion binding"/>
    <property type="evidence" value="ECO:0007669"/>
    <property type="project" value="TreeGrafter"/>
</dbReference>
<dbReference type="GO" id="GO:0008270">
    <property type="term" value="F:zinc ion binding"/>
    <property type="evidence" value="ECO:0007669"/>
    <property type="project" value="TreeGrafter"/>
</dbReference>
<dbReference type="Pfam" id="PF02151">
    <property type="entry name" value="UVR"/>
    <property type="match status" value="1"/>
</dbReference>
<organism evidence="4">
    <name type="scientific">uncultured bacterium HF0500_16O16</name>
    <dbReference type="NCBI Taxonomy" id="542511"/>
    <lineage>
        <taxon>Bacteria</taxon>
        <taxon>environmental samples</taxon>
    </lineage>
</organism>
<dbReference type="InterPro" id="IPR001943">
    <property type="entry name" value="UVR_dom"/>
</dbReference>
<dbReference type="GO" id="GO:0050897">
    <property type="term" value="F:cobalt ion binding"/>
    <property type="evidence" value="ECO:0007669"/>
    <property type="project" value="TreeGrafter"/>
</dbReference>